<organism evidence="9 10">
    <name type="scientific">Limulus polyphemus</name>
    <name type="common">Atlantic horseshoe crab</name>
    <dbReference type="NCBI Taxonomy" id="6850"/>
    <lineage>
        <taxon>Eukaryota</taxon>
        <taxon>Metazoa</taxon>
        <taxon>Ecdysozoa</taxon>
        <taxon>Arthropoda</taxon>
        <taxon>Chelicerata</taxon>
        <taxon>Merostomata</taxon>
        <taxon>Xiphosura</taxon>
        <taxon>Limulidae</taxon>
        <taxon>Limulus</taxon>
    </lineage>
</organism>
<dbReference type="InterPro" id="IPR046341">
    <property type="entry name" value="SET_dom_sf"/>
</dbReference>
<feature type="domain" description="KRAB-related" evidence="8">
    <location>
        <begin position="3"/>
        <end position="66"/>
    </location>
</feature>
<feature type="non-terminal residue" evidence="10">
    <location>
        <position position="359"/>
    </location>
</feature>
<sequence>MSKRTQIDETIQKYFTKKEWEEMCSYEKMRYTNIKLNYDMMCKLGLAPKTPDFMLPRKRKVIDNDTESDEEWTPQKERITRKVSFKHPNKKKQDVEPTQTDTSSDKMDVNGILRKDLDIARTTLKKIARNIQKLEDNIYDTDDSDSGDEVEEVRYPRRSVGKKDYREAEIPDDDHFIYCDDCEDEYEGDCPVHGPLLVIEDKKIPADGSDPMRADHSIPNNLSIGTSGIKNAGSGVWAEVPFPKGVRFGPYEGIVTYDSIEAHRSGYAWQIYKNGRPSHFVNAKDTSKSNWLRYVNCACNEEQQNLVAFQYHGQIFYRTYKPVLQGSELLVWYGDAYAKELGITRGDKNSVPKCIMDKD</sequence>
<feature type="domain" description="SET" evidence="7">
    <location>
        <begin position="220"/>
        <end position="334"/>
    </location>
</feature>
<evidence type="ECO:0000256" key="1">
    <source>
        <dbReference type="ARBA" id="ARBA00004123"/>
    </source>
</evidence>
<comment type="subcellular location">
    <subcellularLocation>
        <location evidence="1">Nucleus</location>
    </subcellularLocation>
</comment>
<dbReference type="Proteomes" id="UP000694941">
    <property type="component" value="Unplaced"/>
</dbReference>
<dbReference type="Pfam" id="PF21549">
    <property type="entry name" value="PRDM2_PR"/>
    <property type="match status" value="1"/>
</dbReference>
<dbReference type="SUPFAM" id="SSF82199">
    <property type="entry name" value="SET domain"/>
    <property type="match status" value="1"/>
</dbReference>
<dbReference type="CDD" id="cd19193">
    <property type="entry name" value="PR-SET_PRDM7_9"/>
    <property type="match status" value="1"/>
</dbReference>
<feature type="compositionally biased region" description="Basic residues" evidence="6">
    <location>
        <begin position="81"/>
        <end position="90"/>
    </location>
</feature>
<evidence type="ECO:0000259" key="7">
    <source>
        <dbReference type="PROSITE" id="PS50280"/>
    </source>
</evidence>
<keyword evidence="9" id="KW-1185">Reference proteome</keyword>
<feature type="region of interest" description="Disordered" evidence="6">
    <location>
        <begin position="64"/>
        <end position="106"/>
    </location>
</feature>
<keyword evidence="2" id="KW-0489">Methyltransferase</keyword>
<evidence type="ECO:0000256" key="3">
    <source>
        <dbReference type="ARBA" id="ARBA00022679"/>
    </source>
</evidence>
<dbReference type="PROSITE" id="PS50806">
    <property type="entry name" value="KRAB_RELATED"/>
    <property type="match status" value="1"/>
</dbReference>
<dbReference type="PANTHER" id="PTHR14112">
    <property type="entry name" value="SYNOVIAL SARCOMA, X MEMBER"/>
    <property type="match status" value="1"/>
</dbReference>
<dbReference type="InterPro" id="IPR044417">
    <property type="entry name" value="PRDM7_9_PR-SET"/>
</dbReference>
<reference evidence="10" key="1">
    <citation type="submission" date="2025-08" db="UniProtKB">
        <authorList>
            <consortium name="RefSeq"/>
        </authorList>
    </citation>
    <scope>IDENTIFICATION</scope>
    <source>
        <tissue evidence="10">Muscle</tissue>
    </source>
</reference>
<dbReference type="RefSeq" id="XP_013791986.1">
    <property type="nucleotide sequence ID" value="XM_013936532.1"/>
</dbReference>
<evidence type="ECO:0000259" key="8">
    <source>
        <dbReference type="PROSITE" id="PS50806"/>
    </source>
</evidence>
<name>A0ABM1C098_LIMPO</name>
<dbReference type="InterPro" id="IPR003655">
    <property type="entry name" value="aKRAB"/>
</dbReference>
<dbReference type="PANTHER" id="PTHR14112:SF1">
    <property type="entry name" value="KRAB-RELATED DOMAIN-CONTAINING PROTEIN"/>
    <property type="match status" value="1"/>
</dbReference>
<dbReference type="Gene3D" id="2.170.270.10">
    <property type="entry name" value="SET domain"/>
    <property type="match status" value="1"/>
</dbReference>
<evidence type="ECO:0000256" key="4">
    <source>
        <dbReference type="ARBA" id="ARBA00022691"/>
    </source>
</evidence>
<keyword evidence="4" id="KW-0949">S-adenosyl-L-methionine</keyword>
<evidence type="ECO:0000256" key="5">
    <source>
        <dbReference type="ARBA" id="ARBA00023242"/>
    </source>
</evidence>
<keyword evidence="5" id="KW-0539">Nucleus</keyword>
<dbReference type="InterPro" id="IPR001214">
    <property type="entry name" value="SET_dom"/>
</dbReference>
<dbReference type="PROSITE" id="PS50280">
    <property type="entry name" value="SET"/>
    <property type="match status" value="1"/>
</dbReference>
<dbReference type="SMART" id="SM00317">
    <property type="entry name" value="SET"/>
    <property type="match status" value="1"/>
</dbReference>
<protein>
    <submittedName>
        <fullName evidence="10">Probable histone-lysine N-methyltransferase PRDM7</fullName>
    </submittedName>
</protein>
<accession>A0ABM1C098</accession>
<dbReference type="GeneID" id="106475858"/>
<proteinExistence type="predicted"/>
<evidence type="ECO:0000256" key="6">
    <source>
        <dbReference type="SAM" id="MobiDB-lite"/>
    </source>
</evidence>
<keyword evidence="3" id="KW-0808">Transferase</keyword>
<evidence type="ECO:0000313" key="9">
    <source>
        <dbReference type="Proteomes" id="UP000694941"/>
    </source>
</evidence>
<gene>
    <name evidence="10" type="primary">LOC106475858</name>
</gene>
<evidence type="ECO:0000256" key="2">
    <source>
        <dbReference type="ARBA" id="ARBA00022603"/>
    </source>
</evidence>
<evidence type="ECO:0000313" key="10">
    <source>
        <dbReference type="RefSeq" id="XP_013791986.1"/>
    </source>
</evidence>